<dbReference type="EMBL" id="ML122260">
    <property type="protein sequence ID" value="RPD62030.1"/>
    <property type="molecule type" value="Genomic_DNA"/>
</dbReference>
<feature type="compositionally biased region" description="Basic residues" evidence="1">
    <location>
        <begin position="14"/>
        <end position="24"/>
    </location>
</feature>
<gene>
    <name evidence="2" type="ORF">L227DRAFT_609892</name>
</gene>
<evidence type="ECO:0000256" key="1">
    <source>
        <dbReference type="SAM" id="MobiDB-lite"/>
    </source>
</evidence>
<sequence length="144" mass="15938">MATVGSSPFSTARHPTHRRPHSSRYHPYSMVSRPYVEGHLMITVDRRSALGGLEPIIEEPEAISMDGPLVVLGGLPDRDFSDDVVVSDDLPRQSEHTCHEPMQATSGHRRLAAAFVNMMFALRRKYVALLGSADLLKGQDTETK</sequence>
<dbReference type="AlphaFoldDB" id="A0A5C2SE62"/>
<feature type="region of interest" description="Disordered" evidence="1">
    <location>
        <begin position="1"/>
        <end position="27"/>
    </location>
</feature>
<dbReference type="OrthoDB" id="10480533at2759"/>
<reference evidence="2" key="1">
    <citation type="journal article" date="2018" name="Genome Biol. Evol.">
        <title>Genomics and development of Lentinus tigrinus, a white-rot wood-decaying mushroom with dimorphic fruiting bodies.</title>
        <authorList>
            <person name="Wu B."/>
            <person name="Xu Z."/>
            <person name="Knudson A."/>
            <person name="Carlson A."/>
            <person name="Chen N."/>
            <person name="Kovaka S."/>
            <person name="LaButti K."/>
            <person name="Lipzen A."/>
            <person name="Pennachio C."/>
            <person name="Riley R."/>
            <person name="Schakwitz W."/>
            <person name="Umezawa K."/>
            <person name="Ohm R.A."/>
            <person name="Grigoriev I.V."/>
            <person name="Nagy L.G."/>
            <person name="Gibbons J."/>
            <person name="Hibbett D."/>
        </authorList>
    </citation>
    <scope>NUCLEOTIDE SEQUENCE [LARGE SCALE GENOMIC DNA]</scope>
    <source>
        <strain evidence="2">ALCF2SS1-6</strain>
    </source>
</reference>
<evidence type="ECO:0000313" key="3">
    <source>
        <dbReference type="Proteomes" id="UP000313359"/>
    </source>
</evidence>
<accession>A0A5C2SE62</accession>
<evidence type="ECO:0000313" key="2">
    <source>
        <dbReference type="EMBL" id="RPD62030.1"/>
    </source>
</evidence>
<proteinExistence type="predicted"/>
<protein>
    <submittedName>
        <fullName evidence="2">Uncharacterized protein</fullName>
    </submittedName>
</protein>
<keyword evidence="3" id="KW-1185">Reference proteome</keyword>
<name>A0A5C2SE62_9APHY</name>
<organism evidence="2 3">
    <name type="scientific">Lentinus tigrinus ALCF2SS1-6</name>
    <dbReference type="NCBI Taxonomy" id="1328759"/>
    <lineage>
        <taxon>Eukaryota</taxon>
        <taxon>Fungi</taxon>
        <taxon>Dikarya</taxon>
        <taxon>Basidiomycota</taxon>
        <taxon>Agaricomycotina</taxon>
        <taxon>Agaricomycetes</taxon>
        <taxon>Polyporales</taxon>
        <taxon>Polyporaceae</taxon>
        <taxon>Lentinus</taxon>
    </lineage>
</organism>
<dbReference type="Proteomes" id="UP000313359">
    <property type="component" value="Unassembled WGS sequence"/>
</dbReference>